<dbReference type="OrthoDB" id="432234at2759"/>
<dbReference type="Proteomes" id="UP000054217">
    <property type="component" value="Unassembled WGS sequence"/>
</dbReference>
<evidence type="ECO:0000313" key="3">
    <source>
        <dbReference type="Proteomes" id="UP000054217"/>
    </source>
</evidence>
<name>A0A0C3NPG5_PISTI</name>
<accession>A0A0C3NPG5</accession>
<dbReference type="AlphaFoldDB" id="A0A0C3NPG5"/>
<dbReference type="STRING" id="870435.A0A0C3NPG5"/>
<dbReference type="HOGENOM" id="CLU_030626_1_0_1"/>
<sequence length="350" mass="38880">MACCATVITHHYQTKSIWGGRVPEEASQHFNRGNVALLPQDPSALSSVLPLTQSNLHGAVCVVFAGGMFHPSADALHKFPPVLVSKCRVKSIIEWLISNNEWYIKKGITFSAENLASLVNGEEETGMLQGIEIMHLRDGDGIVDTGDHVDWSALAAELVTETVAYTDGDRSEHSQWAMKATALAHALSHKKFIVSRSGSELMNENSPGFLTAMFLHLDPWGIGAFNHPARRPDQQISFQRQLKNLLWQVDSPFALDTTFLFICWNILQKRVASENTAFCIPSARRHSLMSEVKEAEANIISLADKLEWNPKASMDSVGERKALSLFRELNVICHSLLGSDGYKLCRRNEI</sequence>
<evidence type="ECO:0000313" key="2">
    <source>
        <dbReference type="EMBL" id="KIN97465.1"/>
    </source>
</evidence>
<feature type="non-terminal residue" evidence="2">
    <location>
        <position position="350"/>
    </location>
</feature>
<protein>
    <recommendedName>
        <fullName evidence="1">DUF6570 domain-containing protein</fullName>
    </recommendedName>
</protein>
<organism evidence="2 3">
    <name type="scientific">Pisolithus tinctorius Marx 270</name>
    <dbReference type="NCBI Taxonomy" id="870435"/>
    <lineage>
        <taxon>Eukaryota</taxon>
        <taxon>Fungi</taxon>
        <taxon>Dikarya</taxon>
        <taxon>Basidiomycota</taxon>
        <taxon>Agaricomycotina</taxon>
        <taxon>Agaricomycetes</taxon>
        <taxon>Agaricomycetidae</taxon>
        <taxon>Boletales</taxon>
        <taxon>Sclerodermatineae</taxon>
        <taxon>Pisolithaceae</taxon>
        <taxon>Pisolithus</taxon>
    </lineage>
</organism>
<keyword evidence="3" id="KW-1185">Reference proteome</keyword>
<gene>
    <name evidence="2" type="ORF">M404DRAFT_160423</name>
</gene>
<reference evidence="2 3" key="1">
    <citation type="submission" date="2014-04" db="EMBL/GenBank/DDBJ databases">
        <authorList>
            <consortium name="DOE Joint Genome Institute"/>
            <person name="Kuo A."/>
            <person name="Kohler A."/>
            <person name="Costa M.D."/>
            <person name="Nagy L.G."/>
            <person name="Floudas D."/>
            <person name="Copeland A."/>
            <person name="Barry K.W."/>
            <person name="Cichocki N."/>
            <person name="Veneault-Fourrey C."/>
            <person name="LaButti K."/>
            <person name="Lindquist E.A."/>
            <person name="Lipzen A."/>
            <person name="Lundell T."/>
            <person name="Morin E."/>
            <person name="Murat C."/>
            <person name="Sun H."/>
            <person name="Tunlid A."/>
            <person name="Henrissat B."/>
            <person name="Grigoriev I.V."/>
            <person name="Hibbett D.S."/>
            <person name="Martin F."/>
            <person name="Nordberg H.P."/>
            <person name="Cantor M.N."/>
            <person name="Hua S.X."/>
        </authorList>
    </citation>
    <scope>NUCLEOTIDE SEQUENCE [LARGE SCALE GENOMIC DNA]</scope>
    <source>
        <strain evidence="2 3">Marx 270</strain>
    </source>
</reference>
<dbReference type="InParanoid" id="A0A0C3NPG5"/>
<reference evidence="3" key="2">
    <citation type="submission" date="2015-01" db="EMBL/GenBank/DDBJ databases">
        <title>Evolutionary Origins and Diversification of the Mycorrhizal Mutualists.</title>
        <authorList>
            <consortium name="DOE Joint Genome Institute"/>
            <consortium name="Mycorrhizal Genomics Consortium"/>
            <person name="Kohler A."/>
            <person name="Kuo A."/>
            <person name="Nagy L.G."/>
            <person name="Floudas D."/>
            <person name="Copeland A."/>
            <person name="Barry K.W."/>
            <person name="Cichocki N."/>
            <person name="Veneault-Fourrey C."/>
            <person name="LaButti K."/>
            <person name="Lindquist E.A."/>
            <person name="Lipzen A."/>
            <person name="Lundell T."/>
            <person name="Morin E."/>
            <person name="Murat C."/>
            <person name="Riley R."/>
            <person name="Ohm R."/>
            <person name="Sun H."/>
            <person name="Tunlid A."/>
            <person name="Henrissat B."/>
            <person name="Grigoriev I.V."/>
            <person name="Hibbett D.S."/>
            <person name="Martin F."/>
        </authorList>
    </citation>
    <scope>NUCLEOTIDE SEQUENCE [LARGE SCALE GENOMIC DNA]</scope>
    <source>
        <strain evidence="3">Marx 270</strain>
    </source>
</reference>
<feature type="domain" description="DUF6570" evidence="1">
    <location>
        <begin position="7"/>
        <end position="116"/>
    </location>
</feature>
<dbReference type="Pfam" id="PF20209">
    <property type="entry name" value="DUF6570"/>
    <property type="match status" value="1"/>
</dbReference>
<dbReference type="EMBL" id="KN832029">
    <property type="protein sequence ID" value="KIN97465.1"/>
    <property type="molecule type" value="Genomic_DNA"/>
</dbReference>
<evidence type="ECO:0000259" key="1">
    <source>
        <dbReference type="Pfam" id="PF20209"/>
    </source>
</evidence>
<dbReference type="InterPro" id="IPR046700">
    <property type="entry name" value="DUF6570"/>
</dbReference>
<proteinExistence type="predicted"/>